<organism evidence="3 4">
    <name type="scientific">Bathycoccus prasinos</name>
    <dbReference type="NCBI Taxonomy" id="41875"/>
    <lineage>
        <taxon>Eukaryota</taxon>
        <taxon>Viridiplantae</taxon>
        <taxon>Chlorophyta</taxon>
        <taxon>Mamiellophyceae</taxon>
        <taxon>Mamiellales</taxon>
        <taxon>Bathycoccaceae</taxon>
        <taxon>Bathycoccus</taxon>
    </lineage>
</organism>
<feature type="domain" description="DUF3825" evidence="2">
    <location>
        <begin position="255"/>
        <end position="458"/>
    </location>
</feature>
<feature type="compositionally biased region" description="Low complexity" evidence="1">
    <location>
        <begin position="469"/>
        <end position="485"/>
    </location>
</feature>
<feature type="compositionally biased region" description="Low complexity" evidence="1">
    <location>
        <begin position="728"/>
        <end position="741"/>
    </location>
</feature>
<evidence type="ECO:0000313" key="3">
    <source>
        <dbReference type="EMBL" id="CCO17924.1"/>
    </source>
</evidence>
<feature type="region of interest" description="Disordered" evidence="1">
    <location>
        <begin position="533"/>
        <end position="556"/>
    </location>
</feature>
<keyword evidence="4" id="KW-1185">Reference proteome</keyword>
<dbReference type="CDD" id="cd00590">
    <property type="entry name" value="RRM_SF"/>
    <property type="match status" value="1"/>
</dbReference>
<feature type="compositionally biased region" description="Gly residues" evidence="1">
    <location>
        <begin position="12"/>
        <end position="22"/>
    </location>
</feature>
<feature type="region of interest" description="Disordered" evidence="1">
    <location>
        <begin position="696"/>
        <end position="744"/>
    </location>
</feature>
<dbReference type="InterPro" id="IPR024437">
    <property type="entry name" value="DUF3825"/>
</dbReference>
<dbReference type="AlphaFoldDB" id="K8EIW8"/>
<dbReference type="GeneID" id="19014115"/>
<protein>
    <recommendedName>
        <fullName evidence="2">DUF3825 domain-containing protein</fullName>
    </recommendedName>
</protein>
<feature type="compositionally biased region" description="Low complexity" evidence="1">
    <location>
        <begin position="98"/>
        <end position="120"/>
    </location>
</feature>
<feature type="compositionally biased region" description="Low complexity" evidence="1">
    <location>
        <begin position="1"/>
        <end position="11"/>
    </location>
</feature>
<dbReference type="RefSeq" id="XP_007511803.1">
    <property type="nucleotide sequence ID" value="XM_007511741.1"/>
</dbReference>
<name>K8EIW8_9CHLO</name>
<reference evidence="3 4" key="1">
    <citation type="submission" date="2011-10" db="EMBL/GenBank/DDBJ databases">
        <authorList>
            <person name="Genoscope - CEA"/>
        </authorList>
    </citation>
    <scope>NUCLEOTIDE SEQUENCE [LARGE SCALE GENOMIC DNA]</scope>
    <source>
        <strain evidence="3 4">RCC 1105</strain>
    </source>
</reference>
<feature type="region of interest" description="Disordered" evidence="1">
    <location>
        <begin position="463"/>
        <end position="485"/>
    </location>
</feature>
<dbReference type="Pfam" id="PF12873">
    <property type="entry name" value="DUF3825"/>
    <property type="match status" value="1"/>
</dbReference>
<feature type="region of interest" description="Disordered" evidence="1">
    <location>
        <begin position="58"/>
        <end position="120"/>
    </location>
</feature>
<feature type="region of interest" description="Disordered" evidence="1">
    <location>
        <begin position="584"/>
        <end position="654"/>
    </location>
</feature>
<gene>
    <name evidence="3" type="ORF">Bathy08g01360</name>
</gene>
<accession>K8EIW8</accession>
<feature type="compositionally biased region" description="Acidic residues" evidence="1">
    <location>
        <begin position="637"/>
        <end position="646"/>
    </location>
</feature>
<sequence>MSSTSASSEESAGGGGGRGHYGGANISSPASATPYYSHQSHILQHQVGVDFLSSFQLQQTQTQQNPAAQQTRGEQSSTKLSSPSSLSLSGGQGGGSGQQHAQSSSSPQLQQQQQQKATTTTTQQQSQQFFSHVVAAGWCAQAAENNQIMGELGMRAYFNPYGIALSGWDIDHPSHESQEIEPSRLNEFASIDDVHTSSEQEGGYNMRFHPDPDAREAYGGAMSLRELSDAIDWHDWNCRDVSLAAKDRSFTPPYLGLLRGYLNAYFLRLVEIGRVIQCFSDEGRAVFVAFHTGLLTKKEKNELYCVLQAREVLGGASGQTQRYQQHPYELVAFVTKDRLRDPNMPWNYIEPLMRAPDPAIFYDDPLDLVYDAHAALDVDASFWEQLDDLSLVSSFLPKNLLNSQYLRRISAKEAINRAERICKLDPKQAALTFTRLYGPRQPGETRMVLPLTFIDHESYNALSSDGDKSASSTSIVPSSSSGTSSLQIGNCALICTFMKSKRGVNRAYRAIGLQSLESAFMEARIIGSVDQPWLRRDGPKAPSSQLQRPRTATDGAEEYSAQFEATLKQLQAVQTSRAAAAVAVTASSKHKKRDQRPMSPGTPDGQHISYSYKYGAKRSPVSPVEIEEDEEARKEREEEEEEEEEEYVARSSERRAEMAYANALVPVTPGTGKPPLYGTVVAAAAKQAKMHEWIEPRSAIKKQQQQQKKRAAATDEEDVKVKGKKTSTSRVATSAATAPSSGGFTYEGPKVNIPNLPENVLDEVYQAAGLDVSYSDIRDVKEMPEKDRLDYLKRQKNAHKLAEEIVLKELAPFGEIIDVTVRPTKHAADQMYAVVTFKKWYDLEAKETIESGGLFTVENFFNNEGKIVMRKSERDFGAPAKKKIEISPAGAALGEFMGTKKMLDADEDVRPPVEPRSGWTKTKHSSISGQRLYQGNCGKCEKTCFVPFMPIASMPIPKCSQCMNEEMRKK</sequence>
<feature type="region of interest" description="Disordered" evidence="1">
    <location>
        <begin position="1"/>
        <end position="33"/>
    </location>
</feature>
<feature type="compositionally biased region" description="Low complexity" evidence="1">
    <location>
        <begin position="58"/>
        <end position="89"/>
    </location>
</feature>
<dbReference type="KEGG" id="bpg:Bathy08g01360"/>
<evidence type="ECO:0000259" key="2">
    <source>
        <dbReference type="Pfam" id="PF12873"/>
    </source>
</evidence>
<dbReference type="Proteomes" id="UP000198341">
    <property type="component" value="Chromosome 8"/>
</dbReference>
<dbReference type="EMBL" id="FO082271">
    <property type="protein sequence ID" value="CCO17924.1"/>
    <property type="molecule type" value="Genomic_DNA"/>
</dbReference>
<proteinExistence type="predicted"/>
<dbReference type="OrthoDB" id="2021111at2759"/>
<evidence type="ECO:0000256" key="1">
    <source>
        <dbReference type="SAM" id="MobiDB-lite"/>
    </source>
</evidence>
<evidence type="ECO:0000313" key="4">
    <source>
        <dbReference type="Proteomes" id="UP000198341"/>
    </source>
</evidence>